<evidence type="ECO:0000313" key="2">
    <source>
        <dbReference type="EMBL" id="MEO3715680.1"/>
    </source>
</evidence>
<name>A0ABV0GKW5_9BURK</name>
<dbReference type="RefSeq" id="WP_347613270.1">
    <property type="nucleotide sequence ID" value="NZ_JBDPZC010000017.1"/>
</dbReference>
<sequence length="60" mass="6896">MNEHPAPAPAARPDAADKHRSEAQHQLEHLFRHALKEERVNPLYFLLQRFRAQAAEEASP</sequence>
<proteinExistence type="predicted"/>
<feature type="region of interest" description="Disordered" evidence="1">
    <location>
        <begin position="1"/>
        <end position="24"/>
    </location>
</feature>
<reference evidence="2 3" key="1">
    <citation type="submission" date="2024-05" db="EMBL/GenBank/DDBJ databases">
        <title>Roseateles sp. 2.12 16S ribosomal RNA gene Genome sequencing and assembly.</title>
        <authorList>
            <person name="Woo H."/>
        </authorList>
    </citation>
    <scope>NUCLEOTIDE SEQUENCE [LARGE SCALE GENOMIC DNA]</scope>
    <source>
        <strain evidence="2 3">2.12</strain>
    </source>
</reference>
<evidence type="ECO:0000256" key="1">
    <source>
        <dbReference type="SAM" id="MobiDB-lite"/>
    </source>
</evidence>
<organism evidence="2 3">
    <name type="scientific">Roseateles flavus</name>
    <dbReference type="NCBI Taxonomy" id="3149041"/>
    <lineage>
        <taxon>Bacteria</taxon>
        <taxon>Pseudomonadati</taxon>
        <taxon>Pseudomonadota</taxon>
        <taxon>Betaproteobacteria</taxon>
        <taxon>Burkholderiales</taxon>
        <taxon>Sphaerotilaceae</taxon>
        <taxon>Roseateles</taxon>
    </lineage>
</organism>
<accession>A0ABV0GKW5</accession>
<gene>
    <name evidence="2" type="ORF">ABDJ40_23140</name>
</gene>
<dbReference type="Proteomes" id="UP001462640">
    <property type="component" value="Unassembled WGS sequence"/>
</dbReference>
<protein>
    <submittedName>
        <fullName evidence="2">Uncharacterized protein</fullName>
    </submittedName>
</protein>
<feature type="compositionally biased region" description="Pro residues" evidence="1">
    <location>
        <begin position="1"/>
        <end position="10"/>
    </location>
</feature>
<comment type="caution">
    <text evidence="2">The sequence shown here is derived from an EMBL/GenBank/DDBJ whole genome shotgun (WGS) entry which is preliminary data.</text>
</comment>
<dbReference type="EMBL" id="JBDPZC010000017">
    <property type="protein sequence ID" value="MEO3715680.1"/>
    <property type="molecule type" value="Genomic_DNA"/>
</dbReference>
<feature type="compositionally biased region" description="Basic and acidic residues" evidence="1">
    <location>
        <begin position="14"/>
        <end position="24"/>
    </location>
</feature>
<keyword evidence="3" id="KW-1185">Reference proteome</keyword>
<evidence type="ECO:0000313" key="3">
    <source>
        <dbReference type="Proteomes" id="UP001462640"/>
    </source>
</evidence>